<dbReference type="PANTHER" id="PTHR33446:SF8">
    <property type="entry name" value="PROTEIN TONB"/>
    <property type="match status" value="1"/>
</dbReference>
<keyword evidence="9 13" id="KW-0653">Protein transport</keyword>
<dbReference type="SUPFAM" id="SSF74653">
    <property type="entry name" value="TolA/TonB C-terminal domain"/>
    <property type="match status" value="1"/>
</dbReference>
<evidence type="ECO:0000256" key="2">
    <source>
        <dbReference type="ARBA" id="ARBA00006555"/>
    </source>
</evidence>
<gene>
    <name evidence="16" type="ORF">GCM10022405_13660</name>
</gene>
<reference evidence="17" key="1">
    <citation type="journal article" date="2019" name="Int. J. Syst. Evol. Microbiol.">
        <title>The Global Catalogue of Microorganisms (GCM) 10K type strain sequencing project: providing services to taxonomists for standard genome sequencing and annotation.</title>
        <authorList>
            <consortium name="The Broad Institute Genomics Platform"/>
            <consortium name="The Broad Institute Genome Sequencing Center for Infectious Disease"/>
            <person name="Wu L."/>
            <person name="Ma J."/>
        </authorList>
    </citation>
    <scope>NUCLEOTIDE SEQUENCE [LARGE SCALE GENOMIC DNA]</scope>
    <source>
        <strain evidence="17">JCM 17201</strain>
    </source>
</reference>
<evidence type="ECO:0000256" key="8">
    <source>
        <dbReference type="ARBA" id="ARBA00022737"/>
    </source>
</evidence>
<keyword evidence="5 13" id="KW-1003">Cell membrane</keyword>
<evidence type="ECO:0000256" key="9">
    <source>
        <dbReference type="ARBA" id="ARBA00022927"/>
    </source>
</evidence>
<keyword evidence="11" id="KW-0472">Membrane</keyword>
<evidence type="ECO:0000256" key="10">
    <source>
        <dbReference type="ARBA" id="ARBA00022989"/>
    </source>
</evidence>
<organism evidence="16 17">
    <name type="scientific">Gibbsiella dentisursi</name>
    <dbReference type="NCBI Taxonomy" id="796890"/>
    <lineage>
        <taxon>Bacteria</taxon>
        <taxon>Pseudomonadati</taxon>
        <taxon>Pseudomonadota</taxon>
        <taxon>Gammaproteobacteria</taxon>
        <taxon>Enterobacterales</taxon>
        <taxon>Yersiniaceae</taxon>
        <taxon>Gibbsiella</taxon>
    </lineage>
</organism>
<feature type="domain" description="TonB C-terminal" evidence="15">
    <location>
        <begin position="28"/>
        <end position="119"/>
    </location>
</feature>
<evidence type="ECO:0000256" key="13">
    <source>
        <dbReference type="RuleBase" id="RU362123"/>
    </source>
</evidence>
<comment type="similarity">
    <text evidence="2 13">Belongs to the TonB family.</text>
</comment>
<dbReference type="NCBIfam" id="TIGR01352">
    <property type="entry name" value="tonB_Cterm"/>
    <property type="match status" value="1"/>
</dbReference>
<evidence type="ECO:0000256" key="3">
    <source>
        <dbReference type="ARBA" id="ARBA00022362"/>
    </source>
</evidence>
<comment type="caution">
    <text evidence="16">The sequence shown here is derived from an EMBL/GenBank/DDBJ whole genome shotgun (WGS) entry which is preliminary data.</text>
</comment>
<dbReference type="InterPro" id="IPR037682">
    <property type="entry name" value="TonB_C"/>
</dbReference>
<keyword evidence="4 13" id="KW-0813">Transport</keyword>
<evidence type="ECO:0000256" key="14">
    <source>
        <dbReference type="SAM" id="SignalP"/>
    </source>
</evidence>
<dbReference type="PROSITE" id="PS52015">
    <property type="entry name" value="TONB_CTD"/>
    <property type="match status" value="1"/>
</dbReference>
<comment type="subcellular location">
    <subcellularLocation>
        <location evidence="1 13">Cell inner membrane</location>
        <topology evidence="1 13">Single-pass membrane protein</topology>
        <orientation evidence="1 13">Periplasmic side</orientation>
    </subcellularLocation>
</comment>
<keyword evidence="7" id="KW-0812">Transmembrane</keyword>
<dbReference type="InterPro" id="IPR051045">
    <property type="entry name" value="TonB-dependent_transducer"/>
</dbReference>
<keyword evidence="10" id="KW-1133">Transmembrane helix</keyword>
<evidence type="ECO:0000256" key="6">
    <source>
        <dbReference type="ARBA" id="ARBA00022519"/>
    </source>
</evidence>
<dbReference type="Proteomes" id="UP001499994">
    <property type="component" value="Unassembled WGS sequence"/>
</dbReference>
<name>A0ABP7KX43_9GAMM</name>
<dbReference type="PRINTS" id="PR01374">
    <property type="entry name" value="TONBPROTEIN"/>
</dbReference>
<evidence type="ECO:0000313" key="16">
    <source>
        <dbReference type="EMBL" id="GAA3889480.1"/>
    </source>
</evidence>
<keyword evidence="8" id="KW-0677">Repeat</keyword>
<comment type="subunit">
    <text evidence="12">Homodimer. Forms a complex with the accessory proteins ExbB and ExbD.</text>
</comment>
<keyword evidence="14" id="KW-0732">Signal</keyword>
<evidence type="ECO:0000256" key="7">
    <source>
        <dbReference type="ARBA" id="ARBA00022692"/>
    </source>
</evidence>
<evidence type="ECO:0000256" key="1">
    <source>
        <dbReference type="ARBA" id="ARBA00004383"/>
    </source>
</evidence>
<evidence type="ECO:0000256" key="12">
    <source>
        <dbReference type="ARBA" id="ARBA00025849"/>
    </source>
</evidence>
<evidence type="ECO:0000256" key="5">
    <source>
        <dbReference type="ARBA" id="ARBA00022475"/>
    </source>
</evidence>
<accession>A0ABP7KX43</accession>
<dbReference type="EMBL" id="BAABDG010000002">
    <property type="protein sequence ID" value="GAA3889480.1"/>
    <property type="molecule type" value="Genomic_DNA"/>
</dbReference>
<evidence type="ECO:0000256" key="11">
    <source>
        <dbReference type="ARBA" id="ARBA00023136"/>
    </source>
</evidence>
<dbReference type="Pfam" id="PF03544">
    <property type="entry name" value="TonB_C"/>
    <property type="match status" value="1"/>
</dbReference>
<keyword evidence="6 13" id="KW-0997">Cell inner membrane</keyword>
<keyword evidence="17" id="KW-1185">Reference proteome</keyword>
<evidence type="ECO:0000256" key="4">
    <source>
        <dbReference type="ARBA" id="ARBA00022448"/>
    </source>
</evidence>
<dbReference type="Gene3D" id="3.30.2420.10">
    <property type="entry name" value="TonB"/>
    <property type="match status" value="1"/>
</dbReference>
<dbReference type="RefSeq" id="WP_346079988.1">
    <property type="nucleotide sequence ID" value="NZ_BAABDG010000002.1"/>
</dbReference>
<evidence type="ECO:0000313" key="17">
    <source>
        <dbReference type="Proteomes" id="UP001499994"/>
    </source>
</evidence>
<dbReference type="InterPro" id="IPR003538">
    <property type="entry name" value="TonB"/>
</dbReference>
<dbReference type="PANTHER" id="PTHR33446">
    <property type="entry name" value="PROTEIN TONB-RELATED"/>
    <property type="match status" value="1"/>
</dbReference>
<keyword evidence="13" id="KW-0735">Signal-anchor</keyword>
<proteinExistence type="inferred from homology"/>
<evidence type="ECO:0000259" key="15">
    <source>
        <dbReference type="PROSITE" id="PS52015"/>
    </source>
</evidence>
<feature type="chain" id="PRO_5047161828" description="Protein TonB" evidence="14">
    <location>
        <begin position="23"/>
        <end position="133"/>
    </location>
</feature>
<protein>
    <recommendedName>
        <fullName evidence="3 13">Protein TonB</fullName>
    </recommendedName>
</protein>
<sequence length="133" mass="14839">MIKPLMLAAILALPLSACTSHTAPPAKRDTNEPKLLSAKYPMYPAYARANALTGHVKFEYDVGADGKVSQIRIIESQPRYLFDDAVIQAVAKWQFEKNKPYKGMVKTVNFTLSHSDEPIAHVIRQGSPLLPYR</sequence>
<feature type="signal peptide" evidence="14">
    <location>
        <begin position="1"/>
        <end position="22"/>
    </location>
</feature>
<dbReference type="InterPro" id="IPR006260">
    <property type="entry name" value="TonB/TolA_C"/>
</dbReference>
<comment type="function">
    <text evidence="13">Interacts with outer membrane receptor proteins that carry out high-affinity binding and energy dependent uptake into the periplasmic space of specific substrates. It could act to transduce energy from the cytoplasmic membrane to specific energy-requiring processes in the outer membrane, resulting in the release into the periplasm of ligands bound by these outer membrane proteins.</text>
</comment>